<dbReference type="PROSITE" id="PS51155">
    <property type="entry name" value="CHIT_BIND_RR_2"/>
    <property type="match status" value="1"/>
</dbReference>
<evidence type="ECO:0000313" key="3">
    <source>
        <dbReference type="EMBL" id="CAD7265465.1"/>
    </source>
</evidence>
<dbReference type="GO" id="GO:0008010">
    <property type="term" value="F:structural constituent of chitin-based larval cuticle"/>
    <property type="evidence" value="ECO:0007669"/>
    <property type="project" value="TreeGrafter"/>
</dbReference>
<name>A0A7R9G3C8_TIMSH</name>
<dbReference type="InterPro" id="IPR031311">
    <property type="entry name" value="CHIT_BIND_RR_consensus"/>
</dbReference>
<keyword evidence="1 2" id="KW-0193">Cuticle</keyword>
<evidence type="ECO:0000256" key="1">
    <source>
        <dbReference type="ARBA" id="ARBA00022460"/>
    </source>
</evidence>
<gene>
    <name evidence="3" type="ORF">TSIB3V08_LOCUS9503</name>
</gene>
<dbReference type="EMBL" id="OC005541">
    <property type="protein sequence ID" value="CAD7265465.1"/>
    <property type="molecule type" value="Genomic_DNA"/>
</dbReference>
<proteinExistence type="predicted"/>
<organism evidence="3">
    <name type="scientific">Timema shepardi</name>
    <name type="common">Walking stick</name>
    <dbReference type="NCBI Taxonomy" id="629360"/>
    <lineage>
        <taxon>Eukaryota</taxon>
        <taxon>Metazoa</taxon>
        <taxon>Ecdysozoa</taxon>
        <taxon>Arthropoda</taxon>
        <taxon>Hexapoda</taxon>
        <taxon>Insecta</taxon>
        <taxon>Pterygota</taxon>
        <taxon>Neoptera</taxon>
        <taxon>Polyneoptera</taxon>
        <taxon>Phasmatodea</taxon>
        <taxon>Timematodea</taxon>
        <taxon>Timematoidea</taxon>
        <taxon>Timematidae</taxon>
        <taxon>Timema</taxon>
    </lineage>
</organism>
<dbReference type="PANTHER" id="PTHR10380">
    <property type="entry name" value="CUTICLE PROTEIN"/>
    <property type="match status" value="1"/>
</dbReference>
<reference evidence="3" key="1">
    <citation type="submission" date="2020-11" db="EMBL/GenBank/DDBJ databases">
        <authorList>
            <person name="Tran Van P."/>
        </authorList>
    </citation>
    <scope>NUCLEOTIDE SEQUENCE</scope>
</reference>
<dbReference type="InterPro" id="IPR000618">
    <property type="entry name" value="Insect_cuticle"/>
</dbReference>
<dbReference type="PROSITE" id="PS00233">
    <property type="entry name" value="CHIT_BIND_RR_1"/>
    <property type="match status" value="1"/>
</dbReference>
<dbReference type="Pfam" id="PF00379">
    <property type="entry name" value="Chitin_bind_4"/>
    <property type="match status" value="1"/>
</dbReference>
<evidence type="ECO:0000256" key="2">
    <source>
        <dbReference type="PROSITE-ProRule" id="PRU00497"/>
    </source>
</evidence>
<dbReference type="InterPro" id="IPR050468">
    <property type="entry name" value="Cuticle_Struct_Prot"/>
</dbReference>
<protein>
    <submittedName>
        <fullName evidence="3">Uncharacterized protein</fullName>
    </submittedName>
</protein>
<sequence>MVYLDGAYSLYSPPIPSPAVFAPPPPIFVPATSYGPPTPVRAPPVTPFGVPTPPLSSTGPSPDHLFGGIIPFPPTSVGPLTAPAGIAAAPPPSIFFPSERPTPPRPFFVPAGTAAAPPPSNFFPSERPTPPRPFSVPAGIAAAPPPPNFLPPVGPPPIRAQSAPTGITSAPPKELVLPPGSRIEIRDERGQYSHGIVLRWVGIKNRVKREPVHILKHGGKTQNMMNSNPRLVGKGFIPEKSGGIAVSGAAIFSEFWFSSSYILVLDGYLYNTSGKIFSDLEMISEWGDSLVLLAHWDLTKSQVEGAEECGGPYLLLELSYSDQNGTTVSEQGRLTLTNEGWESVIVKEGSYSYVSPEGIPVSVSYIADENGFRANGSHLPKVVLAKGR</sequence>
<accession>A0A7R9G3C8</accession>
<dbReference type="AlphaFoldDB" id="A0A7R9G3C8"/>
<dbReference type="GO" id="GO:0062129">
    <property type="term" value="C:chitin-based extracellular matrix"/>
    <property type="evidence" value="ECO:0007669"/>
    <property type="project" value="TreeGrafter"/>
</dbReference>
<dbReference type="PANTHER" id="PTHR10380:SF173">
    <property type="entry name" value="CUTICULAR PROTEIN 47EF, ISOFORM C-RELATED"/>
    <property type="match status" value="1"/>
</dbReference>